<feature type="region of interest" description="Disordered" evidence="1">
    <location>
        <begin position="59"/>
        <end position="100"/>
    </location>
</feature>
<keyword evidence="4" id="KW-1185">Reference proteome</keyword>
<feature type="transmembrane region" description="Helical" evidence="2">
    <location>
        <begin position="308"/>
        <end position="328"/>
    </location>
</feature>
<evidence type="ECO:0000256" key="2">
    <source>
        <dbReference type="SAM" id="Phobius"/>
    </source>
</evidence>
<keyword evidence="2" id="KW-0812">Transmembrane</keyword>
<dbReference type="Proteomes" id="UP000005709">
    <property type="component" value="Unassembled WGS sequence"/>
</dbReference>
<dbReference type="STRING" id="824.CGRAC_1019"/>
<name>C8PIR1_9BACT</name>
<feature type="compositionally biased region" description="Polar residues" evidence="1">
    <location>
        <begin position="88"/>
        <end position="100"/>
    </location>
</feature>
<dbReference type="EMBL" id="ACYG01000027">
    <property type="protein sequence ID" value="EEV16816.1"/>
    <property type="molecule type" value="Genomic_DNA"/>
</dbReference>
<evidence type="ECO:0000313" key="4">
    <source>
        <dbReference type="Proteomes" id="UP000005709"/>
    </source>
</evidence>
<organism evidence="3 4">
    <name type="scientific">Campylobacter gracilis RM3268</name>
    <dbReference type="NCBI Taxonomy" id="553220"/>
    <lineage>
        <taxon>Bacteria</taxon>
        <taxon>Pseudomonadati</taxon>
        <taxon>Campylobacterota</taxon>
        <taxon>Epsilonproteobacteria</taxon>
        <taxon>Campylobacterales</taxon>
        <taxon>Campylobacteraceae</taxon>
        <taxon>Campylobacter</taxon>
    </lineage>
</organism>
<dbReference type="AlphaFoldDB" id="C8PIR1"/>
<reference evidence="3 4" key="1">
    <citation type="submission" date="2009-07" db="EMBL/GenBank/DDBJ databases">
        <authorList>
            <person name="Madupu R."/>
            <person name="Sebastian Y."/>
            <person name="Durkin A.S."/>
            <person name="Torralba M."/>
            <person name="Methe B."/>
            <person name="Sutton G.G."/>
            <person name="Strausberg R.L."/>
            <person name="Nelson K.E."/>
        </authorList>
    </citation>
    <scope>NUCLEOTIDE SEQUENCE [LARGE SCALE GENOMIC DNA]</scope>
    <source>
        <strain evidence="3 4">RM3268</strain>
    </source>
</reference>
<protein>
    <submittedName>
        <fullName evidence="3">Uncharacterized protein</fullName>
    </submittedName>
</protein>
<sequence>MRLIGFIRGENVIVATGGVEYSYEMLGERDPSLTDGDEVSFDTLASSAINIKRVEGSKSKDRVAQKVAPQPKESAKQNDEIFGDKNSAENNISETPSFQSSTENIANDISAVKETKVAKKFNKFKFSRKAKPTSAKKPKFFGFEFVQTDDLRTTQSVESKIYTSSIRKEGLKSIILPIVPIVIILIFRSQIASIFLSFSQIEAYVNQDTVYMVMDLLIFLSFALFYLLPLNRAINLLSIATHDQYPMRQMANYNVFIILCVISTILQDKSLGLDEFEQIFICGVIGFGLISFYYKFKAFAFMFFKTAGSILFAPALLVELAAIIFIGIGDRYTGASMKFMELTGLFFASTAWRYIIIFIVMSPLYFLGFCMIRRIKK</sequence>
<evidence type="ECO:0000256" key="1">
    <source>
        <dbReference type="SAM" id="MobiDB-lite"/>
    </source>
</evidence>
<comment type="caution">
    <text evidence="3">The sequence shown here is derived from an EMBL/GenBank/DDBJ whole genome shotgun (WGS) entry which is preliminary data.</text>
</comment>
<feature type="compositionally biased region" description="Basic and acidic residues" evidence="1">
    <location>
        <begin position="73"/>
        <end position="87"/>
    </location>
</feature>
<accession>C8PIR1</accession>
<feature type="transmembrane region" description="Helical" evidence="2">
    <location>
        <begin position="351"/>
        <end position="372"/>
    </location>
</feature>
<evidence type="ECO:0000313" key="3">
    <source>
        <dbReference type="EMBL" id="EEV16816.1"/>
    </source>
</evidence>
<dbReference type="RefSeq" id="WP_005871632.1">
    <property type="nucleotide sequence ID" value="NZ_ACYG01000027.1"/>
</dbReference>
<keyword evidence="2" id="KW-0472">Membrane</keyword>
<feature type="transmembrane region" description="Helical" evidence="2">
    <location>
        <begin position="278"/>
        <end position="296"/>
    </location>
</feature>
<keyword evidence="2" id="KW-1133">Transmembrane helix</keyword>
<proteinExistence type="predicted"/>
<feature type="transmembrane region" description="Helical" evidence="2">
    <location>
        <begin position="174"/>
        <end position="198"/>
    </location>
</feature>
<feature type="transmembrane region" description="Helical" evidence="2">
    <location>
        <begin position="210"/>
        <end position="229"/>
    </location>
</feature>
<feature type="transmembrane region" description="Helical" evidence="2">
    <location>
        <begin position="250"/>
        <end position="266"/>
    </location>
</feature>
<gene>
    <name evidence="3" type="ORF">CAMGR0001_1110</name>
</gene>